<feature type="non-terminal residue" evidence="2">
    <location>
        <position position="93"/>
    </location>
</feature>
<comment type="caution">
    <text evidence="2">The sequence shown here is derived from an EMBL/GenBank/DDBJ whole genome shotgun (WGS) entry which is preliminary data.</text>
</comment>
<organism evidence="2 3">
    <name type="scientific">Oceanidesulfovibrio indonesiensis</name>
    <dbReference type="NCBI Taxonomy" id="54767"/>
    <lineage>
        <taxon>Bacteria</taxon>
        <taxon>Pseudomonadati</taxon>
        <taxon>Thermodesulfobacteriota</taxon>
        <taxon>Desulfovibrionia</taxon>
        <taxon>Desulfovibrionales</taxon>
        <taxon>Desulfovibrionaceae</taxon>
        <taxon>Oceanidesulfovibrio</taxon>
    </lineage>
</organism>
<reference evidence="2 3" key="1">
    <citation type="submission" date="2018-06" db="EMBL/GenBank/DDBJ databases">
        <title>Complete genome of Desulfovibrio indonesiensis P37SLT.</title>
        <authorList>
            <person name="Crispim J.S."/>
            <person name="Vidigal P.M.P."/>
            <person name="Silva L.C.F."/>
            <person name="Laguardia C.N."/>
            <person name="Araujo L.C."/>
            <person name="Dias R.S."/>
            <person name="Sousa M.P."/>
            <person name="Paula S.O."/>
            <person name="Silva C."/>
        </authorList>
    </citation>
    <scope>NUCLEOTIDE SEQUENCE [LARGE SCALE GENOMIC DNA]</scope>
    <source>
        <strain evidence="2 3">P37SLT</strain>
    </source>
</reference>
<dbReference type="AlphaFoldDB" id="A0A7M3M994"/>
<dbReference type="Proteomes" id="UP000448292">
    <property type="component" value="Unassembled WGS sequence"/>
</dbReference>
<name>A0A7M3M994_9BACT</name>
<protein>
    <submittedName>
        <fullName evidence="2">Uncharacterized protein</fullName>
    </submittedName>
</protein>
<proteinExistence type="predicted"/>
<accession>A0A7M3M994</accession>
<dbReference type="EMBL" id="QMIE01000315">
    <property type="protein sequence ID" value="TVM04631.1"/>
    <property type="molecule type" value="Genomic_DNA"/>
</dbReference>
<feature type="compositionally biased region" description="Acidic residues" evidence="1">
    <location>
        <begin position="1"/>
        <end position="10"/>
    </location>
</feature>
<keyword evidence="3" id="KW-1185">Reference proteome</keyword>
<evidence type="ECO:0000313" key="3">
    <source>
        <dbReference type="Proteomes" id="UP000448292"/>
    </source>
</evidence>
<feature type="region of interest" description="Disordered" evidence="1">
    <location>
        <begin position="1"/>
        <end position="53"/>
    </location>
</feature>
<evidence type="ECO:0000256" key="1">
    <source>
        <dbReference type="SAM" id="MobiDB-lite"/>
    </source>
</evidence>
<gene>
    <name evidence="2" type="ORF">DPQ33_20055</name>
</gene>
<sequence length="93" mass="10270">MPTPDFEDDYDPARDPDAIQGPPMTDGDIWNRLDSMRDSPGSDSSGRFAGAGGSGYAGRTVPWEDLHRYGFFAGLAQTIRLAMFYAPSFFRQT</sequence>
<evidence type="ECO:0000313" key="2">
    <source>
        <dbReference type="EMBL" id="TVM04631.1"/>
    </source>
</evidence>